<dbReference type="Proteomes" id="UP000475214">
    <property type="component" value="Unassembled WGS sequence"/>
</dbReference>
<keyword evidence="3" id="KW-1185">Reference proteome</keyword>
<feature type="region of interest" description="Disordered" evidence="1">
    <location>
        <begin position="36"/>
        <end position="66"/>
    </location>
</feature>
<comment type="caution">
    <text evidence="2">The sequence shown here is derived from an EMBL/GenBank/DDBJ whole genome shotgun (WGS) entry which is preliminary data.</text>
</comment>
<dbReference type="PROSITE" id="PS51257">
    <property type="entry name" value="PROKAR_LIPOPROTEIN"/>
    <property type="match status" value="1"/>
</dbReference>
<name>A0A6L9SE26_9ACTN</name>
<organism evidence="2 3">
    <name type="scientific">Phytoactinopolyspora halotolerans</name>
    <dbReference type="NCBI Taxonomy" id="1981512"/>
    <lineage>
        <taxon>Bacteria</taxon>
        <taxon>Bacillati</taxon>
        <taxon>Actinomycetota</taxon>
        <taxon>Actinomycetes</taxon>
        <taxon>Jiangellales</taxon>
        <taxon>Jiangellaceae</taxon>
        <taxon>Phytoactinopolyspora</taxon>
    </lineage>
</organism>
<dbReference type="AlphaFoldDB" id="A0A6L9SE26"/>
<reference evidence="2 3" key="1">
    <citation type="submission" date="2020-02" db="EMBL/GenBank/DDBJ databases">
        <authorList>
            <person name="Li X.-J."/>
            <person name="Han X.-M."/>
        </authorList>
    </citation>
    <scope>NUCLEOTIDE SEQUENCE [LARGE SCALE GENOMIC DNA]</scope>
    <source>
        <strain evidence="2 3">CCTCC AB 2017055</strain>
    </source>
</reference>
<accession>A0A6L9SE26</accession>
<protein>
    <submittedName>
        <fullName evidence="2">Uncharacterized protein</fullName>
    </submittedName>
</protein>
<dbReference type="RefSeq" id="WP_163741834.1">
    <property type="nucleotide sequence ID" value="NZ_JAAGOA010000017.1"/>
</dbReference>
<evidence type="ECO:0000313" key="2">
    <source>
        <dbReference type="EMBL" id="NEE02874.1"/>
    </source>
</evidence>
<evidence type="ECO:0000313" key="3">
    <source>
        <dbReference type="Proteomes" id="UP000475214"/>
    </source>
</evidence>
<dbReference type="EMBL" id="JAAGOA010000017">
    <property type="protein sequence ID" value="NEE02874.1"/>
    <property type="molecule type" value="Genomic_DNA"/>
</dbReference>
<evidence type="ECO:0000256" key="1">
    <source>
        <dbReference type="SAM" id="MobiDB-lite"/>
    </source>
</evidence>
<proteinExistence type="predicted"/>
<sequence length="353" mass="36713">MTGARHPLRPGHPIGRRAFLAAAGALLVGACSGDHDPGTARGADTGSAAPSAPSRPGEPAAGDGVDAGVVDVTVHPPRSAVLPAVRTWQPTTNEVEPAAKRTAARVIEALGTDMTGTDPAQRLREAGADAALAGHAGALIPPGSPAVVELVYPQYGGLTADRASVMAVARQIWADGAGSHRRTVTADVRMRRSGAGTWSVTELRVPDRLGTGGRTLRGAARELADRPGVDLPDAARADLARDVVDAVVVHTLNELARDFGFSVSVFRAGHPDEVFGTDRISNHTRGRAVDIWAIDGRPVVEMARDDSLLLSFLAAARERGSDEIGAPIDPDGAGGVHFTDDLHRDHVHIGFEP</sequence>
<gene>
    <name evidence="2" type="ORF">G1H10_22170</name>
</gene>